<reference evidence="1 2" key="1">
    <citation type="submission" date="2019-01" db="EMBL/GenBank/DDBJ databases">
        <authorList>
            <person name="Chen W.-M."/>
        </authorList>
    </citation>
    <scope>NUCLEOTIDE SEQUENCE [LARGE SCALE GENOMIC DNA]</scope>
    <source>
        <strain evidence="1 2">CCP-7</strain>
    </source>
</reference>
<proteinExistence type="predicted"/>
<dbReference type="RefSeq" id="WP_127745513.1">
    <property type="nucleotide sequence ID" value="NZ_SACN01000003.1"/>
</dbReference>
<keyword evidence="2" id="KW-1185">Reference proteome</keyword>
<evidence type="ECO:0000313" key="2">
    <source>
        <dbReference type="Proteomes" id="UP000282971"/>
    </source>
</evidence>
<dbReference type="OrthoDB" id="7586146at2"/>
<dbReference type="AlphaFoldDB" id="A0A437LXW1"/>
<dbReference type="Proteomes" id="UP000282971">
    <property type="component" value="Unassembled WGS sequence"/>
</dbReference>
<accession>A0A437LXW1</accession>
<gene>
    <name evidence="1" type="ORF">EOD43_18380</name>
</gene>
<sequence length="65" mass="7361">MPIYRLFRLSSEGRIWGPGELCDLNDDAGAIEAARGLGHTYAVEVWDEARRVEIVAPRPRFFDAQ</sequence>
<protein>
    <submittedName>
        <fullName evidence="1">Uncharacterized protein</fullName>
    </submittedName>
</protein>
<comment type="caution">
    <text evidence="1">The sequence shown here is derived from an EMBL/GenBank/DDBJ whole genome shotgun (WGS) entry which is preliminary data.</text>
</comment>
<dbReference type="EMBL" id="SACN01000003">
    <property type="protein sequence ID" value="RVT90259.1"/>
    <property type="molecule type" value="Genomic_DNA"/>
</dbReference>
<name>A0A437LXW1_9SPHN</name>
<evidence type="ECO:0000313" key="1">
    <source>
        <dbReference type="EMBL" id="RVT90259.1"/>
    </source>
</evidence>
<organism evidence="1 2">
    <name type="scientific">Sphingomonas crocodyli</name>
    <dbReference type="NCBI Taxonomy" id="1979270"/>
    <lineage>
        <taxon>Bacteria</taxon>
        <taxon>Pseudomonadati</taxon>
        <taxon>Pseudomonadota</taxon>
        <taxon>Alphaproteobacteria</taxon>
        <taxon>Sphingomonadales</taxon>
        <taxon>Sphingomonadaceae</taxon>
        <taxon>Sphingomonas</taxon>
    </lineage>
</organism>